<comment type="function">
    <text evidence="9">Acts as a magnesium transporter.</text>
</comment>
<dbReference type="EMBL" id="CVRY01000002">
    <property type="protein sequence ID" value="CRL61092.1"/>
    <property type="molecule type" value="Genomic_DNA"/>
</dbReference>
<dbReference type="InterPro" id="IPR006667">
    <property type="entry name" value="SLC41_membr_dom"/>
</dbReference>
<name>A0A0G4Q5A9_9GAMM</name>
<keyword evidence="9" id="KW-1003">Cell membrane</keyword>
<comment type="subunit">
    <text evidence="9">Homodimer.</text>
</comment>
<dbReference type="GO" id="GO:0015095">
    <property type="term" value="F:magnesium ion transmembrane transporter activity"/>
    <property type="evidence" value="ECO:0007669"/>
    <property type="project" value="UniProtKB-UniRule"/>
</dbReference>
<keyword evidence="3 9" id="KW-0813">Transport</keyword>
<keyword evidence="9" id="KW-0479">Metal-binding</keyword>
<dbReference type="GO" id="GO:0046872">
    <property type="term" value="F:metal ion binding"/>
    <property type="evidence" value="ECO:0007669"/>
    <property type="project" value="UniProtKB-KW"/>
</dbReference>
<feature type="domain" description="CBS" evidence="10">
    <location>
        <begin position="108"/>
        <end position="163"/>
    </location>
</feature>
<reference evidence="12" key="1">
    <citation type="submission" date="2015-06" db="EMBL/GenBank/DDBJ databases">
        <authorList>
            <person name="Urmite Genomes"/>
        </authorList>
    </citation>
    <scope>NUCLEOTIDE SEQUENCE [LARGE SCALE GENOMIC DNA]</scope>
    <source>
        <strain evidence="12">CSUR P1867</strain>
    </source>
</reference>
<keyword evidence="6 9" id="KW-1133">Transmembrane helix</keyword>
<dbReference type="Pfam" id="PF01769">
    <property type="entry name" value="MgtE"/>
    <property type="match status" value="1"/>
</dbReference>
<evidence type="ECO:0000256" key="5">
    <source>
        <dbReference type="ARBA" id="ARBA00022842"/>
    </source>
</evidence>
<dbReference type="InterPro" id="IPR000644">
    <property type="entry name" value="CBS_dom"/>
</dbReference>
<feature type="transmembrane region" description="Helical" evidence="9">
    <location>
        <begin position="265"/>
        <end position="286"/>
    </location>
</feature>
<feature type="transmembrane region" description="Helical" evidence="9">
    <location>
        <begin position="191"/>
        <end position="211"/>
    </location>
</feature>
<evidence type="ECO:0000259" key="10">
    <source>
        <dbReference type="PROSITE" id="PS51371"/>
    </source>
</evidence>
<evidence type="ECO:0000256" key="3">
    <source>
        <dbReference type="ARBA" id="ARBA00022448"/>
    </source>
</evidence>
<evidence type="ECO:0000256" key="8">
    <source>
        <dbReference type="PROSITE-ProRule" id="PRU00703"/>
    </source>
</evidence>
<keyword evidence="5 9" id="KW-0460">Magnesium</keyword>
<feature type="transmembrane region" description="Helical" evidence="9">
    <location>
        <begin position="217"/>
        <end position="244"/>
    </location>
</feature>
<evidence type="ECO:0000313" key="11">
    <source>
        <dbReference type="EMBL" id="CRL61092.1"/>
    </source>
</evidence>
<dbReference type="PANTHER" id="PTHR41394">
    <property type="entry name" value="MAGNESIUM TRANSPORTER MGTE"/>
    <property type="match status" value="1"/>
</dbReference>
<evidence type="ECO:0000256" key="9">
    <source>
        <dbReference type="RuleBase" id="RU362011"/>
    </source>
</evidence>
<dbReference type="SUPFAM" id="SSF161093">
    <property type="entry name" value="MgtE membrane domain-like"/>
    <property type="match status" value="1"/>
</dbReference>
<dbReference type="RefSeq" id="WP_072063399.1">
    <property type="nucleotide sequence ID" value="NZ_CVRY01000002.1"/>
</dbReference>
<proteinExistence type="inferred from homology"/>
<comment type="similarity">
    <text evidence="2 9">Belongs to the SLC41A transporter family.</text>
</comment>
<evidence type="ECO:0000313" key="12">
    <source>
        <dbReference type="Proteomes" id="UP000183920"/>
    </source>
</evidence>
<sequence length="357" mass="39190">MTFNTQNKMDAVLVADASLNTPQNNSTQDQYNRLKDDSTVSAYMSQSYIAVSVADSVENVKAQLVNDLKDELIPTYLYVVDKDNYLNGILPVKSLLTAANDLFVSDVMRQTFFSVSPEQNRHDVYQLISHSGLDSVPVMHFGKLVGVLRPQDIAELIEDENTLDAQMQGATSPLEQPYLETSPVTLWRKRVVWLLMLFVAEAYTSTVLHAFEDRLEAAISLAFFIPLLIGTGGNSGTQITSTLVRAMALGEVSLRNVWSVLRKEITTSIMVALTMGIAGFVRAWFLGVGMEVMIVVGLTLISITVWSAIVSSVIPMVLKRLGIDPAVVSAPFIATLIDGTGLIIYFEIASHVMSEFA</sequence>
<feature type="transmembrane region" description="Helical" evidence="9">
    <location>
        <begin position="326"/>
        <end position="346"/>
    </location>
</feature>
<evidence type="ECO:0000256" key="6">
    <source>
        <dbReference type="ARBA" id="ARBA00022989"/>
    </source>
</evidence>
<dbReference type="Gene3D" id="3.10.580.10">
    <property type="entry name" value="CBS-domain"/>
    <property type="match status" value="1"/>
</dbReference>
<evidence type="ECO:0000256" key="1">
    <source>
        <dbReference type="ARBA" id="ARBA00004141"/>
    </source>
</evidence>
<gene>
    <name evidence="11" type="ORF">BN1804_01302</name>
</gene>
<protein>
    <recommendedName>
        <fullName evidence="9">Magnesium transporter MgtE</fullName>
    </recommendedName>
</protein>
<dbReference type="InterPro" id="IPR036739">
    <property type="entry name" value="SLC41_membr_dom_sf"/>
</dbReference>
<dbReference type="AlphaFoldDB" id="A0A0G4Q5A9"/>
<dbReference type="PROSITE" id="PS51371">
    <property type="entry name" value="CBS"/>
    <property type="match status" value="1"/>
</dbReference>
<dbReference type="Gene3D" id="1.10.357.20">
    <property type="entry name" value="SLC41 divalent cation transporters, integral membrane domain"/>
    <property type="match status" value="1"/>
</dbReference>
<keyword evidence="4 9" id="KW-0812">Transmembrane</keyword>
<evidence type="ECO:0000256" key="4">
    <source>
        <dbReference type="ARBA" id="ARBA00022692"/>
    </source>
</evidence>
<dbReference type="InterPro" id="IPR046342">
    <property type="entry name" value="CBS_dom_sf"/>
</dbReference>
<evidence type="ECO:0000256" key="7">
    <source>
        <dbReference type="ARBA" id="ARBA00023136"/>
    </source>
</evidence>
<dbReference type="NCBIfam" id="TIGR00400">
    <property type="entry name" value="mgtE"/>
    <property type="match status" value="1"/>
</dbReference>
<keyword evidence="7 9" id="KW-0472">Membrane</keyword>
<organism evidence="11 12">
    <name type="scientific">Proteus penneri</name>
    <dbReference type="NCBI Taxonomy" id="102862"/>
    <lineage>
        <taxon>Bacteria</taxon>
        <taxon>Pseudomonadati</taxon>
        <taxon>Pseudomonadota</taxon>
        <taxon>Gammaproteobacteria</taxon>
        <taxon>Enterobacterales</taxon>
        <taxon>Morganellaceae</taxon>
        <taxon>Proteus</taxon>
    </lineage>
</organism>
<dbReference type="InterPro" id="IPR006669">
    <property type="entry name" value="MgtE_transporter"/>
</dbReference>
<dbReference type="PANTHER" id="PTHR41394:SF8">
    <property type="entry name" value="MAGNESIUM TRANSPORTER MGTE"/>
    <property type="match status" value="1"/>
</dbReference>
<accession>A0A0G4Q5A9</accession>
<comment type="subcellular location">
    <subcellularLocation>
        <location evidence="9">Cell membrane</location>
        <topology evidence="9">Multi-pass membrane protein</topology>
    </subcellularLocation>
    <subcellularLocation>
        <location evidence="1">Membrane</location>
        <topology evidence="1">Multi-pass membrane protein</topology>
    </subcellularLocation>
</comment>
<dbReference type="Pfam" id="PF00571">
    <property type="entry name" value="CBS"/>
    <property type="match status" value="1"/>
</dbReference>
<feature type="transmembrane region" description="Helical" evidence="9">
    <location>
        <begin position="292"/>
        <end position="314"/>
    </location>
</feature>
<evidence type="ECO:0000256" key="2">
    <source>
        <dbReference type="ARBA" id="ARBA00009749"/>
    </source>
</evidence>
<dbReference type="GO" id="GO:0005886">
    <property type="term" value="C:plasma membrane"/>
    <property type="evidence" value="ECO:0007669"/>
    <property type="project" value="UniProtKB-SubCell"/>
</dbReference>
<dbReference type="Proteomes" id="UP000183920">
    <property type="component" value="Unassembled WGS sequence"/>
</dbReference>
<keyword evidence="8" id="KW-0129">CBS domain</keyword>
<dbReference type="SUPFAM" id="SSF54631">
    <property type="entry name" value="CBS-domain pair"/>
    <property type="match status" value="1"/>
</dbReference>